<evidence type="ECO:0000313" key="8">
    <source>
        <dbReference type="Proteomes" id="UP000274661"/>
    </source>
</evidence>
<accession>A0A3R9X8V4</accession>
<dbReference type="GO" id="GO:0030288">
    <property type="term" value="C:outer membrane-bounded periplasmic space"/>
    <property type="evidence" value="ECO:0007669"/>
    <property type="project" value="InterPro"/>
</dbReference>
<keyword evidence="2" id="KW-0732">Signal</keyword>
<sequence>MRQLLLLGAACAALSGCTTLGRDGRSEIPEMSSLATIPQTTQTQNLLASIPPPQRPIAVAVYGFGDQTGQFKPSDNGQTLSRAVSQGGGAILVKALQDAGNRQWFTIVERESLRNLLNERQIITEMRSRYLGENGPNPQALPSLLFAGVLLEGGVVSYDVNTVTGGVGASFLGIGGHTEYRQDTVTVYLRAVSVRTGEVLTSVTASKTIASKAISASAFKYVAFKQLLEAEAGITTNEPGHLALQQAIEKAVYEMVLEGVDLKLWNFADPRAGWPTLWRYRQERDGVFSARDVATAVERDRRATPMKVQPDPVRNKDGGSAQGVH</sequence>
<dbReference type="PROSITE" id="PS51257">
    <property type="entry name" value="PROKAR_LIPOPROTEIN"/>
    <property type="match status" value="1"/>
</dbReference>
<evidence type="ECO:0000313" key="7">
    <source>
        <dbReference type="EMBL" id="RST31514.1"/>
    </source>
</evidence>
<keyword evidence="5" id="KW-0449">Lipoprotein</keyword>
<feature type="region of interest" description="Disordered" evidence="6">
    <location>
        <begin position="299"/>
        <end position="325"/>
    </location>
</feature>
<comment type="caution">
    <text evidence="7">The sequence shown here is derived from an EMBL/GenBank/DDBJ whole genome shotgun (WGS) entry which is preliminary data.</text>
</comment>
<evidence type="ECO:0000256" key="3">
    <source>
        <dbReference type="ARBA" id="ARBA00023136"/>
    </source>
</evidence>
<dbReference type="RefSeq" id="WP_126719342.1">
    <property type="nucleotide sequence ID" value="NZ_RWJF01000001.1"/>
</dbReference>
<dbReference type="OrthoDB" id="1110708at2"/>
<evidence type="ECO:0000256" key="2">
    <source>
        <dbReference type="ARBA" id="ARBA00022729"/>
    </source>
</evidence>
<organism evidence="7 8">
    <name type="scientific">Sphingomonas ginkgonis</name>
    <dbReference type="NCBI Taxonomy" id="2315330"/>
    <lineage>
        <taxon>Bacteria</taxon>
        <taxon>Pseudomonadati</taxon>
        <taxon>Pseudomonadota</taxon>
        <taxon>Alphaproteobacteria</taxon>
        <taxon>Sphingomonadales</taxon>
        <taxon>Sphingomonadaceae</taxon>
        <taxon>Sphingomonas</taxon>
    </lineage>
</organism>
<evidence type="ECO:0000256" key="6">
    <source>
        <dbReference type="SAM" id="MobiDB-lite"/>
    </source>
</evidence>
<dbReference type="Proteomes" id="UP000274661">
    <property type="component" value="Unassembled WGS sequence"/>
</dbReference>
<dbReference type="PANTHER" id="PTHR41164:SF1">
    <property type="entry name" value="CURLI PRODUCTION ASSEMBLY_TRANSPORT COMPONENT CSGG"/>
    <property type="match status" value="1"/>
</dbReference>
<evidence type="ECO:0000256" key="4">
    <source>
        <dbReference type="ARBA" id="ARBA00023139"/>
    </source>
</evidence>
<proteinExistence type="predicted"/>
<dbReference type="InterPro" id="IPR005534">
    <property type="entry name" value="Curli_assmbl/transp-comp_CsgG"/>
</dbReference>
<keyword evidence="8" id="KW-1185">Reference proteome</keyword>
<evidence type="ECO:0000256" key="1">
    <source>
        <dbReference type="ARBA" id="ARBA00022475"/>
    </source>
</evidence>
<dbReference type="PANTHER" id="PTHR41164">
    <property type="entry name" value="CURLI PRODUCTION ASSEMBLY/TRANSPORT COMPONENT CSGG"/>
    <property type="match status" value="1"/>
</dbReference>
<gene>
    <name evidence="7" type="ORF">HMF7854_12185</name>
</gene>
<dbReference type="AlphaFoldDB" id="A0A3R9X8V4"/>
<evidence type="ECO:0000256" key="5">
    <source>
        <dbReference type="ARBA" id="ARBA00023288"/>
    </source>
</evidence>
<keyword evidence="3" id="KW-0472">Membrane</keyword>
<keyword evidence="4" id="KW-0564">Palmitate</keyword>
<name>A0A3R9X8V4_9SPHN</name>
<dbReference type="EMBL" id="RWJF01000001">
    <property type="protein sequence ID" value="RST31514.1"/>
    <property type="molecule type" value="Genomic_DNA"/>
</dbReference>
<dbReference type="Gene3D" id="3.40.50.10610">
    <property type="entry name" value="ABC-type transport auxiliary lipoprotein component"/>
    <property type="match status" value="2"/>
</dbReference>
<protein>
    <submittedName>
        <fullName evidence="7">Curlin</fullName>
    </submittedName>
</protein>
<reference evidence="7 8" key="1">
    <citation type="submission" date="2018-12" db="EMBL/GenBank/DDBJ databases">
        <title>Sphingomonas sp. HMF7854 Genome sequencing and assembly.</title>
        <authorList>
            <person name="Cha I."/>
            <person name="Kang H."/>
            <person name="Kim H."/>
            <person name="Kang J."/>
            <person name="Joh K."/>
        </authorList>
    </citation>
    <scope>NUCLEOTIDE SEQUENCE [LARGE SCALE GENOMIC DNA]</scope>
    <source>
        <strain evidence="7 8">HMF7854</strain>
    </source>
</reference>
<dbReference type="Pfam" id="PF03783">
    <property type="entry name" value="CsgG"/>
    <property type="match status" value="1"/>
</dbReference>
<keyword evidence="1" id="KW-1003">Cell membrane</keyword>